<dbReference type="InterPro" id="IPR002347">
    <property type="entry name" value="SDR_fam"/>
</dbReference>
<evidence type="ECO:0000256" key="5">
    <source>
        <dbReference type="ARBA" id="ARBA00069279"/>
    </source>
</evidence>
<dbReference type="Gene3D" id="3.40.50.720">
    <property type="entry name" value="NAD(P)-binding Rossmann-like Domain"/>
    <property type="match status" value="1"/>
</dbReference>
<dbReference type="InterPro" id="IPR020904">
    <property type="entry name" value="Sc_DH/Rdtase_CS"/>
</dbReference>
<evidence type="ECO:0000256" key="1">
    <source>
        <dbReference type="ARBA" id="ARBA00006484"/>
    </source>
</evidence>
<dbReference type="GO" id="GO:0050664">
    <property type="term" value="F:oxidoreductase activity, acting on NAD(P)H, oxygen as acceptor"/>
    <property type="evidence" value="ECO:0007669"/>
    <property type="project" value="TreeGrafter"/>
</dbReference>
<dbReference type="PANTHER" id="PTHR43008">
    <property type="entry name" value="BENZIL REDUCTASE"/>
    <property type="match status" value="1"/>
</dbReference>
<name>A0A6A6WY28_9PLEO</name>
<dbReference type="OrthoDB" id="5307821at2759"/>
<evidence type="ECO:0000256" key="4">
    <source>
        <dbReference type="ARBA" id="ARBA00066645"/>
    </source>
</evidence>
<keyword evidence="7" id="KW-1185">Reference proteome</keyword>
<evidence type="ECO:0000313" key="7">
    <source>
        <dbReference type="Proteomes" id="UP000799757"/>
    </source>
</evidence>
<keyword evidence="3" id="KW-0560">Oxidoreductase</keyword>
<dbReference type="GO" id="GO:0019594">
    <property type="term" value="P:mannitol metabolic process"/>
    <property type="evidence" value="ECO:0007669"/>
    <property type="project" value="UniProtKB-ARBA"/>
</dbReference>
<dbReference type="GO" id="GO:0050085">
    <property type="term" value="F:mannitol 2-dehydrogenase (NADP+) activity"/>
    <property type="evidence" value="ECO:0007669"/>
    <property type="project" value="UniProtKB-EC"/>
</dbReference>
<reference evidence="6" key="1">
    <citation type="journal article" date="2020" name="Stud. Mycol.">
        <title>101 Dothideomycetes genomes: a test case for predicting lifestyles and emergence of pathogens.</title>
        <authorList>
            <person name="Haridas S."/>
            <person name="Albert R."/>
            <person name="Binder M."/>
            <person name="Bloem J."/>
            <person name="Labutti K."/>
            <person name="Salamov A."/>
            <person name="Andreopoulos B."/>
            <person name="Baker S."/>
            <person name="Barry K."/>
            <person name="Bills G."/>
            <person name="Bluhm B."/>
            <person name="Cannon C."/>
            <person name="Castanera R."/>
            <person name="Culley D."/>
            <person name="Daum C."/>
            <person name="Ezra D."/>
            <person name="Gonzalez J."/>
            <person name="Henrissat B."/>
            <person name="Kuo A."/>
            <person name="Liang C."/>
            <person name="Lipzen A."/>
            <person name="Lutzoni F."/>
            <person name="Magnuson J."/>
            <person name="Mondo S."/>
            <person name="Nolan M."/>
            <person name="Ohm R."/>
            <person name="Pangilinan J."/>
            <person name="Park H.-J."/>
            <person name="Ramirez L."/>
            <person name="Alfaro M."/>
            <person name="Sun H."/>
            <person name="Tritt A."/>
            <person name="Yoshinaga Y."/>
            <person name="Zwiers L.-H."/>
            <person name="Turgeon B."/>
            <person name="Goodwin S."/>
            <person name="Spatafora J."/>
            <person name="Crous P."/>
            <person name="Grigoriev I."/>
        </authorList>
    </citation>
    <scope>NUCLEOTIDE SEQUENCE</scope>
    <source>
        <strain evidence="6">CBS 109.77</strain>
    </source>
</reference>
<dbReference type="PRINTS" id="PR00081">
    <property type="entry name" value="GDHRDH"/>
</dbReference>
<dbReference type="SUPFAM" id="SSF51735">
    <property type="entry name" value="NAD(P)-binding Rossmann-fold domains"/>
    <property type="match status" value="1"/>
</dbReference>
<keyword evidence="2" id="KW-0521">NADP</keyword>
<comment type="similarity">
    <text evidence="1">Belongs to the short-chain dehydrogenases/reductases (SDR) family.</text>
</comment>
<evidence type="ECO:0000313" key="6">
    <source>
        <dbReference type="EMBL" id="KAF2788982.1"/>
    </source>
</evidence>
<dbReference type="Pfam" id="PF13561">
    <property type="entry name" value="adh_short_C2"/>
    <property type="match status" value="1"/>
</dbReference>
<evidence type="ECO:0000256" key="3">
    <source>
        <dbReference type="ARBA" id="ARBA00023002"/>
    </source>
</evidence>
<organism evidence="6 7">
    <name type="scientific">Melanomma pulvis-pyrius CBS 109.77</name>
    <dbReference type="NCBI Taxonomy" id="1314802"/>
    <lineage>
        <taxon>Eukaryota</taxon>
        <taxon>Fungi</taxon>
        <taxon>Dikarya</taxon>
        <taxon>Ascomycota</taxon>
        <taxon>Pezizomycotina</taxon>
        <taxon>Dothideomycetes</taxon>
        <taxon>Pleosporomycetidae</taxon>
        <taxon>Pleosporales</taxon>
        <taxon>Melanommataceae</taxon>
        <taxon>Melanomma</taxon>
    </lineage>
</organism>
<dbReference type="EMBL" id="MU002172">
    <property type="protein sequence ID" value="KAF2788982.1"/>
    <property type="molecule type" value="Genomic_DNA"/>
</dbReference>
<dbReference type="FunFam" id="3.40.50.720:FF:000090">
    <property type="entry name" value="NADP-dependent mannitol dehydrogenase"/>
    <property type="match status" value="1"/>
</dbReference>
<dbReference type="PROSITE" id="PS00061">
    <property type="entry name" value="ADH_SHORT"/>
    <property type="match status" value="1"/>
</dbReference>
<proteinExistence type="inferred from homology"/>
<dbReference type="AlphaFoldDB" id="A0A6A6WY28"/>
<gene>
    <name evidence="6" type="ORF">K505DRAFT_254312</name>
</gene>
<accession>A0A6A6WY28</accession>
<protein>
    <recommendedName>
        <fullName evidence="5">NADP-dependent mannitol dehydrogenase</fullName>
        <ecNumber evidence="4">1.1.1.138</ecNumber>
    </recommendedName>
</protein>
<dbReference type="InterPro" id="IPR036291">
    <property type="entry name" value="NAD(P)-bd_dom_sf"/>
</dbReference>
<evidence type="ECO:0000256" key="2">
    <source>
        <dbReference type="ARBA" id="ARBA00022857"/>
    </source>
</evidence>
<sequence length="269" mass="28621">MATFTPTLASFSLVGKTAVITGGARGLGLAMSKALALSGANLAIVDLNKDEAAKQAKTISSIFQQKHPNQQVPKVTAHYADVSSKSDVDTSISEVLAEHAKITNLITCAGFCENRDAISFPSHRVKRMLGVNVEGTYYYATGIAKHMIDQQIAGNMVFIGSISGSIVNVPQRQALYNASKAAVRHLAASLAVEWASHGIRVNCLSPGYMLTKIAMQENPGLKAEWESKIPLKKMGAPEELMGTVAFLSSDASAYITGQEIRVDGGYTVC</sequence>
<dbReference type="PANTHER" id="PTHR43008:SF14">
    <property type="entry name" value="DEHYDROGENASE ARBD, PUTATIVE-RELATED"/>
    <property type="match status" value="1"/>
</dbReference>
<dbReference type="EC" id="1.1.1.138" evidence="4"/>
<dbReference type="Proteomes" id="UP000799757">
    <property type="component" value="Unassembled WGS sequence"/>
</dbReference>